<dbReference type="Pfam" id="PF08751">
    <property type="entry name" value="TrwC"/>
    <property type="match status" value="1"/>
</dbReference>
<evidence type="ECO:0000313" key="4">
    <source>
        <dbReference type="EMBL" id="OBJ86607.1"/>
    </source>
</evidence>
<protein>
    <recommendedName>
        <fullName evidence="3">TrwC relaxase domain-containing protein</fullName>
    </recommendedName>
</protein>
<keyword evidence="2" id="KW-0067">ATP-binding</keyword>
<evidence type="ECO:0000259" key="3">
    <source>
        <dbReference type="Pfam" id="PF08751"/>
    </source>
</evidence>
<dbReference type="EMBL" id="LZLM01000058">
    <property type="protein sequence ID" value="OBJ86607.1"/>
    <property type="molecule type" value="Genomic_DNA"/>
</dbReference>
<dbReference type="InterPro" id="IPR050534">
    <property type="entry name" value="Coronavir_polyprotein_1ab"/>
</dbReference>
<dbReference type="PANTHER" id="PTHR43788">
    <property type="entry name" value="DNA2/NAM7 HELICASE FAMILY MEMBER"/>
    <property type="match status" value="1"/>
</dbReference>
<dbReference type="SUPFAM" id="SSF55464">
    <property type="entry name" value="Origin of replication-binding domain, RBD-like"/>
    <property type="match status" value="1"/>
</dbReference>
<dbReference type="InterPro" id="IPR014862">
    <property type="entry name" value="TrwC"/>
</dbReference>
<feature type="domain" description="TrwC relaxase" evidence="3">
    <location>
        <begin position="5"/>
        <end position="78"/>
    </location>
</feature>
<dbReference type="Proteomes" id="UP000093925">
    <property type="component" value="Unassembled WGS sequence"/>
</dbReference>
<dbReference type="Pfam" id="PF13604">
    <property type="entry name" value="AAA_30"/>
    <property type="match status" value="1"/>
</dbReference>
<dbReference type="PANTHER" id="PTHR43788:SF6">
    <property type="entry name" value="DNA HELICASE B"/>
    <property type="match status" value="1"/>
</dbReference>
<sequence length="390" mass="41832">MDPATGMAEVAGITPETVTAWSRRSSQLRESAAGNLTLVDGENPSPAQLGAAQKATRAAKPEQLSFAELRAAWRADARGLGIDDAARWKAREARRKASCPALDRRRLAAAAEQIDKAAFTRADLVEIVGAQLPVDTEQSPRLLVEAAVDDMGIRLTAGRQPHQREGHELFTLDRILAEESRVLELVDAQDFSAALWVREGDMDALSPDQRRAVENIAASTWLVQPLSAPAGAGKTTSLRALAVMARRSHGARVFVLAPTGTAVDVALREGAGDVGYTIAEALHEIDRATLTLAPFDLVVVDEAAMVGTDDLRRLLKATTAAKVKTLLVGDAHQLAPVKARGGMFAQLCTDLPWAQQLSEVWRMRDTDERTASLALRDGGPAPVRRAVELG</sequence>
<name>A0A1A3KN45_MYCAS</name>
<dbReference type="InterPro" id="IPR027417">
    <property type="entry name" value="P-loop_NTPase"/>
</dbReference>
<dbReference type="GO" id="GO:0003678">
    <property type="term" value="F:DNA helicase activity"/>
    <property type="evidence" value="ECO:0007669"/>
    <property type="project" value="UniProtKB-ARBA"/>
</dbReference>
<evidence type="ECO:0000313" key="5">
    <source>
        <dbReference type="Proteomes" id="UP000093925"/>
    </source>
</evidence>
<reference evidence="4 5" key="1">
    <citation type="submission" date="2016-06" db="EMBL/GenBank/DDBJ databases">
        <authorList>
            <person name="Kjaerup R.B."/>
            <person name="Dalgaard T.S."/>
            <person name="Juul-Madsen H.R."/>
        </authorList>
    </citation>
    <scope>NUCLEOTIDE SEQUENCE [LARGE SCALE GENOMIC DNA]</scope>
    <source>
        <strain evidence="4 5">1276495.2</strain>
    </source>
</reference>
<gene>
    <name evidence="4" type="ORF">A5640_09560</name>
</gene>
<dbReference type="Gene3D" id="3.40.50.300">
    <property type="entry name" value="P-loop containing nucleotide triphosphate hydrolases"/>
    <property type="match status" value="1"/>
</dbReference>
<evidence type="ECO:0000256" key="1">
    <source>
        <dbReference type="ARBA" id="ARBA00022741"/>
    </source>
</evidence>
<dbReference type="SUPFAM" id="SSF52540">
    <property type="entry name" value="P-loop containing nucleoside triphosphate hydrolases"/>
    <property type="match status" value="1"/>
</dbReference>
<dbReference type="GO" id="GO:0005524">
    <property type="term" value="F:ATP binding"/>
    <property type="evidence" value="ECO:0007669"/>
    <property type="project" value="UniProtKB-KW"/>
</dbReference>
<keyword evidence="1" id="KW-0547">Nucleotide-binding</keyword>
<accession>A0A1A3KN45</accession>
<evidence type="ECO:0000256" key="2">
    <source>
        <dbReference type="ARBA" id="ARBA00022840"/>
    </source>
</evidence>
<dbReference type="AlphaFoldDB" id="A0A1A3KN45"/>
<organism evidence="4 5">
    <name type="scientific">Mycobacterium asiaticum</name>
    <dbReference type="NCBI Taxonomy" id="1790"/>
    <lineage>
        <taxon>Bacteria</taxon>
        <taxon>Bacillati</taxon>
        <taxon>Actinomycetota</taxon>
        <taxon>Actinomycetes</taxon>
        <taxon>Mycobacteriales</taxon>
        <taxon>Mycobacteriaceae</taxon>
        <taxon>Mycobacterium</taxon>
    </lineage>
</organism>
<proteinExistence type="predicted"/>
<comment type="caution">
    <text evidence="4">The sequence shown here is derived from an EMBL/GenBank/DDBJ whole genome shotgun (WGS) entry which is preliminary data.</text>
</comment>